<evidence type="ECO:0000313" key="12">
    <source>
        <dbReference type="Proteomes" id="UP001178662"/>
    </source>
</evidence>
<keyword evidence="4 7" id="KW-0378">Hydrolase</keyword>
<dbReference type="InterPro" id="IPR050314">
    <property type="entry name" value="Glycosyl_Hydrlase_18"/>
</dbReference>
<dbReference type="CDD" id="cd06548">
    <property type="entry name" value="GH18_chitinase"/>
    <property type="match status" value="1"/>
</dbReference>
<dbReference type="GO" id="GO:0006032">
    <property type="term" value="P:chitin catabolic process"/>
    <property type="evidence" value="ECO:0007669"/>
    <property type="project" value="UniProtKB-KW"/>
</dbReference>
<evidence type="ECO:0000256" key="6">
    <source>
        <dbReference type="ARBA" id="ARBA00023295"/>
    </source>
</evidence>
<reference evidence="11" key="1">
    <citation type="submission" date="2023-03" db="EMBL/GenBank/DDBJ databases">
        <title>Andean soil-derived lignocellulolytic bacterial consortium as a source of novel taxa and putative plastic-active enzymes.</title>
        <authorList>
            <person name="Diaz-Garcia L."/>
            <person name="Chuvochina M."/>
            <person name="Feuerriegel G."/>
            <person name="Bunk B."/>
            <person name="Sproer C."/>
            <person name="Streit W.R."/>
            <person name="Rodriguez L.M."/>
            <person name="Overmann J."/>
            <person name="Jimenez D.J."/>
        </authorList>
    </citation>
    <scope>NUCLEOTIDE SEQUENCE</scope>
    <source>
        <strain evidence="11">MAG 2441</strain>
    </source>
</reference>
<dbReference type="SMART" id="SM00060">
    <property type="entry name" value="FN3"/>
    <property type="match status" value="5"/>
</dbReference>
<dbReference type="InterPro" id="IPR036116">
    <property type="entry name" value="FN3_sf"/>
</dbReference>
<evidence type="ECO:0000259" key="8">
    <source>
        <dbReference type="PROSITE" id="PS50853"/>
    </source>
</evidence>
<comment type="similarity">
    <text evidence="2">Belongs to the glycosyl hydrolase 18 family. Chitinase class II subfamily.</text>
</comment>
<dbReference type="InterPro" id="IPR029070">
    <property type="entry name" value="Chitinase_insertion_sf"/>
</dbReference>
<feature type="domain" description="SLH" evidence="9">
    <location>
        <begin position="1183"/>
        <end position="1242"/>
    </location>
</feature>
<dbReference type="Gene3D" id="2.60.40.10">
    <property type="entry name" value="Immunoglobulins"/>
    <property type="match status" value="3"/>
</dbReference>
<dbReference type="SUPFAM" id="SSF51445">
    <property type="entry name" value="(Trans)glycosidases"/>
    <property type="match status" value="1"/>
</dbReference>
<feature type="domain" description="Fibronectin type-III" evidence="8">
    <location>
        <begin position="42"/>
        <end position="131"/>
    </location>
</feature>
<organism evidence="11 12">
    <name type="scientific">Candidatus Cohnella colombiensis</name>
    <dbReference type="NCBI Taxonomy" id="3121368"/>
    <lineage>
        <taxon>Bacteria</taxon>
        <taxon>Bacillati</taxon>
        <taxon>Bacillota</taxon>
        <taxon>Bacilli</taxon>
        <taxon>Bacillales</taxon>
        <taxon>Paenibacillaceae</taxon>
        <taxon>Cohnella</taxon>
    </lineage>
</organism>
<dbReference type="EC" id="3.2.1.14" evidence="3"/>
<dbReference type="InterPro" id="IPR001119">
    <property type="entry name" value="SLH_dom"/>
</dbReference>
<keyword evidence="6 7" id="KW-0326">Glycosidase</keyword>
<evidence type="ECO:0000256" key="4">
    <source>
        <dbReference type="ARBA" id="ARBA00022801"/>
    </source>
</evidence>
<evidence type="ECO:0000259" key="10">
    <source>
        <dbReference type="PROSITE" id="PS51910"/>
    </source>
</evidence>
<evidence type="ECO:0000256" key="7">
    <source>
        <dbReference type="RuleBase" id="RU000489"/>
    </source>
</evidence>
<keyword evidence="5" id="KW-0624">Polysaccharide degradation</keyword>
<dbReference type="PROSITE" id="PS50853">
    <property type="entry name" value="FN3"/>
    <property type="match status" value="3"/>
</dbReference>
<accession>A0AA95EXW5</accession>
<keyword evidence="5" id="KW-0146">Chitin degradation</keyword>
<gene>
    <name evidence="11" type="ORF">P0Y55_05350</name>
</gene>
<evidence type="ECO:0000256" key="5">
    <source>
        <dbReference type="ARBA" id="ARBA00023024"/>
    </source>
</evidence>
<dbReference type="Pfam" id="PF00041">
    <property type="entry name" value="fn3"/>
    <property type="match status" value="2"/>
</dbReference>
<dbReference type="InterPro" id="IPR017853">
    <property type="entry name" value="GH"/>
</dbReference>
<evidence type="ECO:0000259" key="9">
    <source>
        <dbReference type="PROSITE" id="PS51272"/>
    </source>
</evidence>
<dbReference type="SMART" id="SM00636">
    <property type="entry name" value="Glyco_18"/>
    <property type="match status" value="1"/>
</dbReference>
<dbReference type="InterPro" id="IPR003961">
    <property type="entry name" value="FN3_dom"/>
</dbReference>
<evidence type="ECO:0000256" key="2">
    <source>
        <dbReference type="ARBA" id="ARBA00009121"/>
    </source>
</evidence>
<evidence type="ECO:0000256" key="1">
    <source>
        <dbReference type="ARBA" id="ARBA00000822"/>
    </source>
</evidence>
<dbReference type="InterPro" id="IPR001223">
    <property type="entry name" value="Glyco_hydro18_cat"/>
</dbReference>
<dbReference type="Pfam" id="PF00395">
    <property type="entry name" value="SLH"/>
    <property type="match status" value="3"/>
</dbReference>
<feature type="domain" description="Fibronectin type-III" evidence="8">
    <location>
        <begin position="332"/>
        <end position="413"/>
    </location>
</feature>
<dbReference type="PROSITE" id="PS01095">
    <property type="entry name" value="GH18_1"/>
    <property type="match status" value="1"/>
</dbReference>
<dbReference type="PANTHER" id="PTHR11177">
    <property type="entry name" value="CHITINASE"/>
    <property type="match status" value="1"/>
</dbReference>
<evidence type="ECO:0000256" key="3">
    <source>
        <dbReference type="ARBA" id="ARBA00012729"/>
    </source>
</evidence>
<dbReference type="Gene3D" id="3.20.20.80">
    <property type="entry name" value="Glycosidases"/>
    <property type="match status" value="1"/>
</dbReference>
<dbReference type="GO" id="GO:0005975">
    <property type="term" value="P:carbohydrate metabolic process"/>
    <property type="evidence" value="ECO:0007669"/>
    <property type="project" value="InterPro"/>
</dbReference>
<dbReference type="EMBL" id="CP119317">
    <property type="protein sequence ID" value="WEK55483.1"/>
    <property type="molecule type" value="Genomic_DNA"/>
</dbReference>
<keyword evidence="5" id="KW-0119">Carbohydrate metabolism</keyword>
<dbReference type="PROSITE" id="PS51272">
    <property type="entry name" value="SLH"/>
    <property type="match status" value="3"/>
</dbReference>
<feature type="domain" description="SLH" evidence="9">
    <location>
        <begin position="1246"/>
        <end position="1306"/>
    </location>
</feature>
<dbReference type="SUPFAM" id="SSF49265">
    <property type="entry name" value="Fibronectin type III"/>
    <property type="match status" value="4"/>
</dbReference>
<feature type="domain" description="Fibronectin type-III" evidence="8">
    <location>
        <begin position="810"/>
        <end position="896"/>
    </location>
</feature>
<dbReference type="InterPro" id="IPR013783">
    <property type="entry name" value="Ig-like_fold"/>
</dbReference>
<name>A0AA95EXW5_9BACL</name>
<feature type="domain" description="GH18" evidence="10">
    <location>
        <begin position="414"/>
        <end position="800"/>
    </location>
</feature>
<dbReference type="InterPro" id="IPR001579">
    <property type="entry name" value="Glyco_hydro_18_chit_AS"/>
</dbReference>
<dbReference type="SUPFAM" id="SSF54556">
    <property type="entry name" value="Chitinase insertion domain"/>
    <property type="match status" value="1"/>
</dbReference>
<dbReference type="GO" id="GO:0008843">
    <property type="term" value="F:endochitinase activity"/>
    <property type="evidence" value="ECO:0007669"/>
    <property type="project" value="UniProtKB-EC"/>
</dbReference>
<feature type="domain" description="SLH" evidence="9">
    <location>
        <begin position="1119"/>
        <end position="1182"/>
    </location>
</feature>
<dbReference type="GO" id="GO:0008061">
    <property type="term" value="F:chitin binding"/>
    <property type="evidence" value="ECO:0007669"/>
    <property type="project" value="InterPro"/>
</dbReference>
<comment type="catalytic activity">
    <reaction evidence="1">
        <text>Random endo-hydrolysis of N-acetyl-beta-D-glucosaminide (1-&gt;4)-beta-linkages in chitin and chitodextrins.</text>
        <dbReference type="EC" id="3.2.1.14"/>
    </reaction>
</comment>
<dbReference type="Pfam" id="PF00704">
    <property type="entry name" value="Glyco_hydro_18"/>
    <property type="match status" value="1"/>
</dbReference>
<dbReference type="CDD" id="cd00063">
    <property type="entry name" value="FN3"/>
    <property type="match status" value="4"/>
</dbReference>
<protein>
    <recommendedName>
        <fullName evidence="3">chitinase</fullName>
        <ecNumber evidence="3">3.2.1.14</ecNumber>
    </recommendedName>
</protein>
<dbReference type="PROSITE" id="PS51910">
    <property type="entry name" value="GH18_2"/>
    <property type="match status" value="1"/>
</dbReference>
<dbReference type="InterPro" id="IPR011583">
    <property type="entry name" value="Chitinase_II/V-like_cat"/>
</dbReference>
<keyword evidence="12" id="KW-1185">Reference proteome</keyword>
<evidence type="ECO:0000313" key="11">
    <source>
        <dbReference type="EMBL" id="WEK55483.1"/>
    </source>
</evidence>
<dbReference type="PANTHER" id="PTHR11177:SF317">
    <property type="entry name" value="CHITINASE 12-RELATED"/>
    <property type="match status" value="1"/>
</dbReference>
<sequence length="1306" mass="143769">MHILSRQKFTKILIFMVSFTLAFGTLLSAFKVNAADLVDLEAPQNLSVIESSITSNSANLNWDFDDDVYEIDVWNADTDVWMANINNWNLRVGSLLPETTYNVYITWWERPAPAANLRHKSNIVSFTTLAASDVIPTIGAPTNLSIAKDPVTEEPLITHNSATLAWDIVADFDNEFDVWNADTNAWMTWGNKTTHIVGGLVPETTYRIYITWNKDRPSLNFKSNIIEFTTKEDTSEYPDPPLTPPHNLRVTELTETTVKLGWTGSPGANGYDLYVNQAWKGGVWDGSNMATFTMPIETIAGDVYTFEVGAQNMPAVSANSNAVTITWGQLEAPEDLQVVTANRTTATLGWAPTPGATNYDIYKDAVKVATSSDNRYLATGLTEGQSYTFNVVATNSLWTSPVSSSMTVVPGSNYNIVTYFTAWSVYDRDFEPSDIDVSQITHINYAFADLCWRGYGTGATACQDVNIPLQKDYVFDGELVIGDHDVDIDNFAKLAERRDDNPNLKLMISVGGWSWSKNFSNLAATEETRRAFANSAVKFLRAYDLDGLDIDWEYPVAGGESYNSHRPEDKQNFTSLMQTVREALDAAGSEDGRYYLLSIASGQGDDFVVNADLAKSSQYLDYVSIMTYDYSGSWDVSAYHNAPLYYDKNSTSPSAARFHVNGGVTGHLNGGVPNYKLVMGLPFYGKGWTGCPPTGQYQLCEGGTVAEFGTWESRTFDFSDIEDNYLNQNGYVRYWNEAAKVPYLYNSELHTYISYNDEASMLYSTSYLRSLDLAGVMSWEISGDRNRTLSTQLVGNLPIDGTVNTSRVAAPHNLIIVSNGVNTIDVKWDASKDATGYDIFANRVWMGYTTKLEYQVTSLTPNTEYHLQVIAVKKADEQITDVSIASNELTVTTLSGLGSIILDSTSTLGDPTANQLRAILTNSGDKATVTLNTAEAILSITDNTSTKTQIVVKTVQRQVEAVISTEIIRAIVAKGNAAILSLVVNDVEYSIPIQALPLGDDIAHLMITIQTPEQEIIHQMKAKAEAIDAKVVVSPLEFKIEAVTSDGKSTEIQDFGAVYVSRIFSLGHVEIDMEQATGVMYIPETNEYRHVPTMFTVNADGTVTAELKRTGNSFYTIIESHHKFPDVKADWAKGEINSAVAKFIVSGMNNQQFGVDLAITRAEFVSIIVKALGLSPASESTSFKDVNKQMKYAEDVIAASKLGLIKGRSIELFDPDGSITRQEMAVIIANAMKFAGIADNANLSVLNRYEDQGKISSFAKASIALMVERKILLGISPSKFDPVSKVTRAQATVAVMRMLRALELTN</sequence>
<proteinExistence type="inferred from homology"/>
<dbReference type="Proteomes" id="UP001178662">
    <property type="component" value="Chromosome"/>
</dbReference>
<dbReference type="Gene3D" id="3.10.50.10">
    <property type="match status" value="1"/>
</dbReference>